<accession>A0A087VQR0</accession>
<sequence length="40" mass="4713">ILTKSLDPGSQSTEFWQLQHFQSTKKRHAAHRRLCSRAVY</sequence>
<protein>
    <submittedName>
        <fullName evidence="1">Uncharacterized protein</fullName>
    </submittedName>
</protein>
<dbReference type="Proteomes" id="UP000053309">
    <property type="component" value="Unassembled WGS sequence"/>
</dbReference>
<organism evidence="1 2">
    <name type="scientific">Balearica regulorum gibbericeps</name>
    <name type="common">East African grey crowned-crane</name>
    <dbReference type="NCBI Taxonomy" id="100784"/>
    <lineage>
        <taxon>Eukaryota</taxon>
        <taxon>Metazoa</taxon>
        <taxon>Chordata</taxon>
        <taxon>Craniata</taxon>
        <taxon>Vertebrata</taxon>
        <taxon>Euteleostomi</taxon>
        <taxon>Archelosauria</taxon>
        <taxon>Archosauria</taxon>
        <taxon>Dinosauria</taxon>
        <taxon>Saurischia</taxon>
        <taxon>Theropoda</taxon>
        <taxon>Coelurosauria</taxon>
        <taxon>Aves</taxon>
        <taxon>Neognathae</taxon>
        <taxon>Neoaves</taxon>
        <taxon>Gruiformes</taxon>
        <taxon>Gruidae</taxon>
        <taxon>Balearica</taxon>
    </lineage>
</organism>
<keyword evidence="2" id="KW-1185">Reference proteome</keyword>
<evidence type="ECO:0000313" key="1">
    <source>
        <dbReference type="EMBL" id="KFO14952.1"/>
    </source>
</evidence>
<dbReference type="AlphaFoldDB" id="A0A087VQR0"/>
<feature type="non-terminal residue" evidence="1">
    <location>
        <position position="1"/>
    </location>
</feature>
<proteinExistence type="predicted"/>
<dbReference type="EMBL" id="KL502105">
    <property type="protein sequence ID" value="KFO14952.1"/>
    <property type="molecule type" value="Genomic_DNA"/>
</dbReference>
<evidence type="ECO:0000313" key="2">
    <source>
        <dbReference type="Proteomes" id="UP000053309"/>
    </source>
</evidence>
<reference evidence="1 2" key="1">
    <citation type="submission" date="2014-04" db="EMBL/GenBank/DDBJ databases">
        <title>Genome evolution of avian class.</title>
        <authorList>
            <person name="Zhang G."/>
            <person name="Li C."/>
        </authorList>
    </citation>
    <scope>NUCLEOTIDE SEQUENCE [LARGE SCALE GENOMIC DNA]</scope>
    <source>
        <strain evidence="1">BGI_N312</strain>
    </source>
</reference>
<gene>
    <name evidence="1" type="ORF">N312_04749</name>
</gene>
<name>A0A087VQR0_BALRE</name>
<feature type="non-terminal residue" evidence="1">
    <location>
        <position position="40"/>
    </location>
</feature>